<sequence>MLFATTPTRPSTRRSPLFEATANPALTFQIQLFPPPVIAILISPSFDHTNSLFTPHSETPVRIGEEADTNTARHLHPKYRWVVSIAFAFAVLDPASQGSILRSTDQHEDNEGTLSPSPCVPLDATSSTSYQRLVDLETSSNQQRKQSRLIGYDIQGILSTSQDPLGIFELTPSYSDSFTFTKVTISFTHNPSFARNPHDDFAFSGSVECSGTECVWVDVMDLKWEVPNSSNYSVAIMIHGVLAVQHILPETRLTVWSAICHDVIQHKGKEKINQHSPSSFTIDETPVIQLLRQSDVLPPKR</sequence>
<comment type="caution">
    <text evidence="2">The sequence shown here is derived from an EMBL/GenBank/DDBJ whole genome shotgun (WGS) entry which is preliminary data.</text>
</comment>
<evidence type="ECO:0000313" key="2">
    <source>
        <dbReference type="EMBL" id="KAL0065584.1"/>
    </source>
</evidence>
<feature type="region of interest" description="Disordered" evidence="1">
    <location>
        <begin position="104"/>
        <end position="123"/>
    </location>
</feature>
<evidence type="ECO:0000256" key="1">
    <source>
        <dbReference type="SAM" id="MobiDB-lite"/>
    </source>
</evidence>
<reference evidence="2 3" key="1">
    <citation type="submission" date="2024-05" db="EMBL/GenBank/DDBJ databases">
        <title>A draft genome resource for the thread blight pathogen Marasmius tenuissimus strain MS-2.</title>
        <authorList>
            <person name="Yulfo-Soto G.E."/>
            <person name="Baruah I.K."/>
            <person name="Amoako-Attah I."/>
            <person name="Bukari Y."/>
            <person name="Meinhardt L.W."/>
            <person name="Bailey B.A."/>
            <person name="Cohen S.P."/>
        </authorList>
    </citation>
    <scope>NUCLEOTIDE SEQUENCE [LARGE SCALE GENOMIC DNA]</scope>
    <source>
        <strain evidence="2 3">MS-2</strain>
    </source>
</reference>
<dbReference type="Proteomes" id="UP001437256">
    <property type="component" value="Unassembled WGS sequence"/>
</dbReference>
<gene>
    <name evidence="2" type="ORF">AAF712_007362</name>
</gene>
<organism evidence="2 3">
    <name type="scientific">Marasmius tenuissimus</name>
    <dbReference type="NCBI Taxonomy" id="585030"/>
    <lineage>
        <taxon>Eukaryota</taxon>
        <taxon>Fungi</taxon>
        <taxon>Dikarya</taxon>
        <taxon>Basidiomycota</taxon>
        <taxon>Agaricomycotina</taxon>
        <taxon>Agaricomycetes</taxon>
        <taxon>Agaricomycetidae</taxon>
        <taxon>Agaricales</taxon>
        <taxon>Marasmiineae</taxon>
        <taxon>Marasmiaceae</taxon>
        <taxon>Marasmius</taxon>
    </lineage>
</organism>
<accession>A0ABR2ZWN8</accession>
<protein>
    <submittedName>
        <fullName evidence="2">Uncharacterized protein</fullName>
    </submittedName>
</protein>
<evidence type="ECO:0000313" key="3">
    <source>
        <dbReference type="Proteomes" id="UP001437256"/>
    </source>
</evidence>
<keyword evidence="3" id="KW-1185">Reference proteome</keyword>
<dbReference type="EMBL" id="JBBXMP010000045">
    <property type="protein sequence ID" value="KAL0065584.1"/>
    <property type="molecule type" value="Genomic_DNA"/>
</dbReference>
<proteinExistence type="predicted"/>
<name>A0ABR2ZWN8_9AGAR</name>